<dbReference type="PANTHER" id="PTHR48090">
    <property type="entry name" value="UNDECAPRENYL-PHOSPHATE 4-DEOXY-4-FORMAMIDO-L-ARABINOSE TRANSFERASE-RELATED"/>
    <property type="match status" value="1"/>
</dbReference>
<organism evidence="4 5">
    <name type="scientific">Paractinoplanes rhizophilus</name>
    <dbReference type="NCBI Taxonomy" id="1416877"/>
    <lineage>
        <taxon>Bacteria</taxon>
        <taxon>Bacillati</taxon>
        <taxon>Actinomycetota</taxon>
        <taxon>Actinomycetes</taxon>
        <taxon>Micromonosporales</taxon>
        <taxon>Micromonosporaceae</taxon>
        <taxon>Paractinoplanes</taxon>
    </lineage>
</organism>
<gene>
    <name evidence="4" type="ORF">ACFQS1_18690</name>
</gene>
<dbReference type="InterPro" id="IPR001173">
    <property type="entry name" value="Glyco_trans_2-like"/>
</dbReference>
<sequence length="314" mass="34193">MTTQDRRRTLRSTPDRRRSEPGGPRRAPLVSVVVPTLNEELNLPHVFGALPAGLHEVVLVDGGSVDNTVAVARRLRPDVVVVRQTRTGKGNALASGFAACTGDAIVMIDADGSTDPAEIHRFVETLINGAEFAKGSRFGEGGHSHDITPLRRAGNMGLNMFVNRLFGTKFTDLCYGYNAFWRRAVPVMDLPSTDLPAPADGRKLWGDGFEIETLINIRVAASGLRVREVASVEQVRMHGMSNLNTFRDGARVLRTIVSEFRRRGAQRRAEAKTEAFLQAANSDRVVPVLAVPGGKWYGTVDALLTAETQLPRAS</sequence>
<keyword evidence="5" id="KW-1185">Reference proteome</keyword>
<feature type="domain" description="Glycosyltransferase 2-like" evidence="3">
    <location>
        <begin position="31"/>
        <end position="184"/>
    </location>
</feature>
<dbReference type="CDD" id="cd04179">
    <property type="entry name" value="DPM_DPG-synthase_like"/>
    <property type="match status" value="1"/>
</dbReference>
<evidence type="ECO:0000313" key="4">
    <source>
        <dbReference type="EMBL" id="MFC7276026.1"/>
    </source>
</evidence>
<dbReference type="InterPro" id="IPR050256">
    <property type="entry name" value="Glycosyltransferase_2"/>
</dbReference>
<dbReference type="Proteomes" id="UP001596548">
    <property type="component" value="Unassembled WGS sequence"/>
</dbReference>
<dbReference type="Pfam" id="PF00535">
    <property type="entry name" value="Glycos_transf_2"/>
    <property type="match status" value="1"/>
</dbReference>
<comment type="similarity">
    <text evidence="1">Belongs to the glycosyltransferase 2 family.</text>
</comment>
<evidence type="ECO:0000256" key="2">
    <source>
        <dbReference type="SAM" id="MobiDB-lite"/>
    </source>
</evidence>
<dbReference type="Gene3D" id="3.90.550.10">
    <property type="entry name" value="Spore Coat Polysaccharide Biosynthesis Protein SpsA, Chain A"/>
    <property type="match status" value="1"/>
</dbReference>
<dbReference type="PANTHER" id="PTHR48090:SF7">
    <property type="entry name" value="RFBJ PROTEIN"/>
    <property type="match status" value="1"/>
</dbReference>
<reference evidence="5" key="1">
    <citation type="journal article" date="2019" name="Int. J. Syst. Evol. Microbiol.">
        <title>The Global Catalogue of Microorganisms (GCM) 10K type strain sequencing project: providing services to taxonomists for standard genome sequencing and annotation.</title>
        <authorList>
            <consortium name="The Broad Institute Genomics Platform"/>
            <consortium name="The Broad Institute Genome Sequencing Center for Infectious Disease"/>
            <person name="Wu L."/>
            <person name="Ma J."/>
        </authorList>
    </citation>
    <scope>NUCLEOTIDE SEQUENCE [LARGE SCALE GENOMIC DNA]</scope>
    <source>
        <strain evidence="5">XZYJT-10</strain>
    </source>
</reference>
<dbReference type="InterPro" id="IPR029044">
    <property type="entry name" value="Nucleotide-diphossugar_trans"/>
</dbReference>
<dbReference type="SUPFAM" id="SSF53448">
    <property type="entry name" value="Nucleotide-diphospho-sugar transferases"/>
    <property type="match status" value="1"/>
</dbReference>
<name>A0ABW2HW34_9ACTN</name>
<evidence type="ECO:0000256" key="1">
    <source>
        <dbReference type="ARBA" id="ARBA00006739"/>
    </source>
</evidence>
<dbReference type="EMBL" id="JBHTBJ010000012">
    <property type="protein sequence ID" value="MFC7276026.1"/>
    <property type="molecule type" value="Genomic_DNA"/>
</dbReference>
<proteinExistence type="inferred from homology"/>
<protein>
    <submittedName>
        <fullName evidence="4">Glycosyltransferase family 2 protein</fullName>
    </submittedName>
</protein>
<accession>A0ABW2HW34</accession>
<dbReference type="RefSeq" id="WP_378969843.1">
    <property type="nucleotide sequence ID" value="NZ_JBHTBJ010000012.1"/>
</dbReference>
<feature type="compositionally biased region" description="Basic and acidic residues" evidence="2">
    <location>
        <begin position="1"/>
        <end position="20"/>
    </location>
</feature>
<evidence type="ECO:0000259" key="3">
    <source>
        <dbReference type="Pfam" id="PF00535"/>
    </source>
</evidence>
<feature type="region of interest" description="Disordered" evidence="2">
    <location>
        <begin position="1"/>
        <end position="27"/>
    </location>
</feature>
<evidence type="ECO:0000313" key="5">
    <source>
        <dbReference type="Proteomes" id="UP001596548"/>
    </source>
</evidence>
<comment type="caution">
    <text evidence="4">The sequence shown here is derived from an EMBL/GenBank/DDBJ whole genome shotgun (WGS) entry which is preliminary data.</text>
</comment>